<protein>
    <submittedName>
        <fullName evidence="3">Uncharacterized protein</fullName>
    </submittedName>
</protein>
<keyword evidence="2" id="KW-0472">Membrane</keyword>
<evidence type="ECO:0000313" key="3">
    <source>
        <dbReference type="EMBL" id="GIL80677.1"/>
    </source>
</evidence>
<keyword evidence="4" id="KW-1185">Reference proteome</keyword>
<dbReference type="OrthoDB" id="550992at2759"/>
<dbReference type="Proteomes" id="UP000747110">
    <property type="component" value="Unassembled WGS sequence"/>
</dbReference>
<evidence type="ECO:0000256" key="2">
    <source>
        <dbReference type="SAM" id="Phobius"/>
    </source>
</evidence>
<dbReference type="AlphaFoldDB" id="A0A8J4FQW5"/>
<feature type="region of interest" description="Disordered" evidence="1">
    <location>
        <begin position="157"/>
        <end position="188"/>
    </location>
</feature>
<reference evidence="3" key="1">
    <citation type="journal article" date="2021" name="Proc. Natl. Acad. Sci. U.S.A.">
        <title>Three genomes in the algal genus Volvox reveal the fate of a haploid sex-determining region after a transition to homothallism.</title>
        <authorList>
            <person name="Yamamoto K."/>
            <person name="Hamaji T."/>
            <person name="Kawai-Toyooka H."/>
            <person name="Matsuzaki R."/>
            <person name="Takahashi F."/>
            <person name="Nishimura Y."/>
            <person name="Kawachi M."/>
            <person name="Noguchi H."/>
            <person name="Minakuchi Y."/>
            <person name="Umen J.G."/>
            <person name="Toyoda A."/>
            <person name="Nozaki H."/>
        </authorList>
    </citation>
    <scope>NUCLEOTIDE SEQUENCE</scope>
    <source>
        <strain evidence="3">NIES-3786</strain>
    </source>
</reference>
<keyword evidence="2" id="KW-1133">Transmembrane helix</keyword>
<feature type="transmembrane region" description="Helical" evidence="2">
    <location>
        <begin position="26"/>
        <end position="44"/>
    </location>
</feature>
<proteinExistence type="predicted"/>
<keyword evidence="2" id="KW-0812">Transmembrane</keyword>
<organism evidence="3 4">
    <name type="scientific">Volvox reticuliferus</name>
    <dbReference type="NCBI Taxonomy" id="1737510"/>
    <lineage>
        <taxon>Eukaryota</taxon>
        <taxon>Viridiplantae</taxon>
        <taxon>Chlorophyta</taxon>
        <taxon>core chlorophytes</taxon>
        <taxon>Chlorophyceae</taxon>
        <taxon>CS clade</taxon>
        <taxon>Chlamydomonadales</taxon>
        <taxon>Volvocaceae</taxon>
        <taxon>Volvox</taxon>
    </lineage>
</organism>
<feature type="transmembrane region" description="Helical" evidence="2">
    <location>
        <begin position="212"/>
        <end position="230"/>
    </location>
</feature>
<evidence type="ECO:0000256" key="1">
    <source>
        <dbReference type="SAM" id="MobiDB-lite"/>
    </source>
</evidence>
<comment type="caution">
    <text evidence="3">The sequence shown here is derived from an EMBL/GenBank/DDBJ whole genome shotgun (WGS) entry which is preliminary data.</text>
</comment>
<accession>A0A8J4FQW5</accession>
<gene>
    <name evidence="3" type="ORF">Vretifemale_9990</name>
</gene>
<dbReference type="EMBL" id="BNCP01000019">
    <property type="protein sequence ID" value="GIL80677.1"/>
    <property type="molecule type" value="Genomic_DNA"/>
</dbReference>
<sequence length="366" mass="39371">MARKWGVNVHDMTSDMKTLRGGSQSLLQWLCLAFCIQVLINASFSNARNEPTKLRVSKPLLQQLPDDGYGILDEDSYSENNDYPLLQAEDLPVHLRRVNPSGTSGPRPPVVETEAGNIARPWLDRVPVTGAIAESVTHFGPHRNSQLTGQTYHTAEAGSGAATGADPSSGTLAATHESSHAASSADTAHGIARLSGGAMHTRHREVKMKPELVAGVFGPAIAAAGVGLPMTHHRQRRLGIFEPSYCLTAPSGMECYPCQSVYDDGPCATDDQYYLNDTKCPRPYYFSGNVDDESICGDEVRPTNVGQMDLAATVNYGRGGSVVTTVGQMLVFMQVSKDTKMGLDSGEFGSVRKCSVVTRLDLVHFG</sequence>
<evidence type="ECO:0000313" key="4">
    <source>
        <dbReference type="Proteomes" id="UP000747110"/>
    </source>
</evidence>
<name>A0A8J4FQW5_9CHLO</name>